<reference evidence="1 2" key="1">
    <citation type="journal article" date="2016" name="Mol. Biol. Evol.">
        <title>Comparative Genomics of Early-Diverging Mushroom-Forming Fungi Provides Insights into the Origins of Lignocellulose Decay Capabilities.</title>
        <authorList>
            <person name="Nagy L.G."/>
            <person name="Riley R."/>
            <person name="Tritt A."/>
            <person name="Adam C."/>
            <person name="Daum C."/>
            <person name="Floudas D."/>
            <person name="Sun H."/>
            <person name="Yadav J.S."/>
            <person name="Pangilinan J."/>
            <person name="Larsson K.H."/>
            <person name="Matsuura K."/>
            <person name="Barry K."/>
            <person name="Labutti K."/>
            <person name="Kuo R."/>
            <person name="Ohm R.A."/>
            <person name="Bhattacharya S.S."/>
            <person name="Shirouzu T."/>
            <person name="Yoshinaga Y."/>
            <person name="Martin F.M."/>
            <person name="Grigoriev I.V."/>
            <person name="Hibbett D.S."/>
        </authorList>
    </citation>
    <scope>NUCLEOTIDE SEQUENCE [LARGE SCALE GENOMIC DNA]</scope>
    <source>
        <strain evidence="1 2">HHB12733</strain>
    </source>
</reference>
<proteinExistence type="predicted"/>
<evidence type="ECO:0000313" key="2">
    <source>
        <dbReference type="Proteomes" id="UP000076842"/>
    </source>
</evidence>
<sequence>MLSARNRPALGCLVSTYPSNNAPVPIVVHHEKPAAPGVGLYTLPVGSVRLKGVGSARVQGTPGATELRFCDTVAWGSRTGKERCASLRADQHSFTPCFSTPTSSTYPHSPQLFVPLVSTPLLPVPTLLSVSKAAVAQRDNMPDESPPPLLCYLAYPAELAIRCHVAPHPARFSVSRSIPEPAP</sequence>
<name>A0A165CLT8_9BASI</name>
<organism evidence="1 2">
    <name type="scientific">Calocera cornea HHB12733</name>
    <dbReference type="NCBI Taxonomy" id="1353952"/>
    <lineage>
        <taxon>Eukaryota</taxon>
        <taxon>Fungi</taxon>
        <taxon>Dikarya</taxon>
        <taxon>Basidiomycota</taxon>
        <taxon>Agaricomycotina</taxon>
        <taxon>Dacrymycetes</taxon>
        <taxon>Dacrymycetales</taxon>
        <taxon>Dacrymycetaceae</taxon>
        <taxon>Calocera</taxon>
    </lineage>
</organism>
<protein>
    <submittedName>
        <fullName evidence="1">Uncharacterized protein</fullName>
    </submittedName>
</protein>
<keyword evidence="2" id="KW-1185">Reference proteome</keyword>
<dbReference type="EMBL" id="KV424130">
    <property type="protein sequence ID" value="KZT51017.1"/>
    <property type="molecule type" value="Genomic_DNA"/>
</dbReference>
<dbReference type="InParanoid" id="A0A165CLT8"/>
<accession>A0A165CLT8</accession>
<gene>
    <name evidence="1" type="ORF">CALCODRAFT_154829</name>
</gene>
<dbReference type="Proteomes" id="UP000076842">
    <property type="component" value="Unassembled WGS sequence"/>
</dbReference>
<evidence type="ECO:0000313" key="1">
    <source>
        <dbReference type="EMBL" id="KZT51017.1"/>
    </source>
</evidence>
<dbReference type="AlphaFoldDB" id="A0A165CLT8"/>